<dbReference type="EMBL" id="GGEC01058298">
    <property type="protein sequence ID" value="MBX38782.1"/>
    <property type="molecule type" value="Transcribed_RNA"/>
</dbReference>
<organism evidence="1">
    <name type="scientific">Rhizophora mucronata</name>
    <name type="common">Asiatic mangrove</name>
    <dbReference type="NCBI Taxonomy" id="61149"/>
    <lineage>
        <taxon>Eukaryota</taxon>
        <taxon>Viridiplantae</taxon>
        <taxon>Streptophyta</taxon>
        <taxon>Embryophyta</taxon>
        <taxon>Tracheophyta</taxon>
        <taxon>Spermatophyta</taxon>
        <taxon>Magnoliopsida</taxon>
        <taxon>eudicotyledons</taxon>
        <taxon>Gunneridae</taxon>
        <taxon>Pentapetalae</taxon>
        <taxon>rosids</taxon>
        <taxon>fabids</taxon>
        <taxon>Malpighiales</taxon>
        <taxon>Rhizophoraceae</taxon>
        <taxon>Rhizophora</taxon>
    </lineage>
</organism>
<reference evidence="1" key="1">
    <citation type="submission" date="2018-02" db="EMBL/GenBank/DDBJ databases">
        <title>Rhizophora mucronata_Transcriptome.</title>
        <authorList>
            <person name="Meera S.P."/>
            <person name="Sreeshan A."/>
            <person name="Augustine A."/>
        </authorList>
    </citation>
    <scope>NUCLEOTIDE SEQUENCE</scope>
    <source>
        <tissue evidence="1">Leaf</tissue>
    </source>
</reference>
<name>A0A2P2N8K7_RHIMU</name>
<accession>A0A2P2N8K7</accession>
<proteinExistence type="predicted"/>
<evidence type="ECO:0000313" key="1">
    <source>
        <dbReference type="EMBL" id="MBX38782.1"/>
    </source>
</evidence>
<sequence>MALDKYFINTQNN</sequence>
<protein>
    <submittedName>
        <fullName evidence="1">Uncharacterized protein</fullName>
    </submittedName>
</protein>